<organism evidence="1">
    <name type="scientific">marine metagenome</name>
    <dbReference type="NCBI Taxonomy" id="408172"/>
    <lineage>
        <taxon>unclassified sequences</taxon>
        <taxon>metagenomes</taxon>
        <taxon>ecological metagenomes</taxon>
    </lineage>
</organism>
<gene>
    <name evidence="1" type="ORF">METZ01_LOCUS285321</name>
</gene>
<reference evidence="1" key="1">
    <citation type="submission" date="2018-05" db="EMBL/GenBank/DDBJ databases">
        <authorList>
            <person name="Lanie J.A."/>
            <person name="Ng W.-L."/>
            <person name="Kazmierczak K.M."/>
            <person name="Andrzejewski T.M."/>
            <person name="Davidsen T.M."/>
            <person name="Wayne K.J."/>
            <person name="Tettelin H."/>
            <person name="Glass J.I."/>
            <person name="Rusch D."/>
            <person name="Podicherti R."/>
            <person name="Tsui H.-C.T."/>
            <person name="Winkler M.E."/>
        </authorList>
    </citation>
    <scope>NUCLEOTIDE SEQUENCE</scope>
</reference>
<accession>A0A382LBK3</accession>
<proteinExistence type="predicted"/>
<name>A0A382LBK3_9ZZZZ</name>
<dbReference type="EMBL" id="UINC01085172">
    <property type="protein sequence ID" value="SVC32467.1"/>
    <property type="molecule type" value="Genomic_DNA"/>
</dbReference>
<protein>
    <recommendedName>
        <fullName evidence="2">Creatinase N-terminal domain-containing protein</fullName>
    </recommendedName>
</protein>
<sequence>MTVIDLKGIQAALREDQLDGWLLYDFHGSNSIARAVVALDDSDKLTTRRWYYFIPTNGEPRALVHKIEQDSLAHLPGERQLYAGSEQLEKGLAELVGDCQRLAMEYSPSCAIPYVSKVDGGTLDAIRQLGVTVLSSGDLVQRFEATWNQEARISHQEASERLYRIKDRAFALIAERLQTGTPLNELEVQRAMVNWFDEEGLVSDSAPVVAAQENSGNPHYLPTLTSSRE</sequence>
<dbReference type="AlphaFoldDB" id="A0A382LBK3"/>
<evidence type="ECO:0008006" key="2">
    <source>
        <dbReference type="Google" id="ProtNLM"/>
    </source>
</evidence>
<feature type="non-terminal residue" evidence="1">
    <location>
        <position position="229"/>
    </location>
</feature>
<evidence type="ECO:0000313" key="1">
    <source>
        <dbReference type="EMBL" id="SVC32467.1"/>
    </source>
</evidence>